<evidence type="ECO:0000313" key="4">
    <source>
        <dbReference type="Proteomes" id="UP000000673"/>
    </source>
</evidence>
<evidence type="ECO:0000313" key="2">
    <source>
        <dbReference type="EMBL" id="ETN60052.1"/>
    </source>
</evidence>
<dbReference type="EnsemblMetazoa" id="ADAC008338-RA">
    <property type="protein sequence ID" value="ADAC008338-PA"/>
    <property type="gene ID" value="ADAC008338"/>
</dbReference>
<feature type="region of interest" description="Disordered" evidence="1">
    <location>
        <begin position="52"/>
        <end position="75"/>
    </location>
</feature>
<organism evidence="2">
    <name type="scientific">Anopheles darlingi</name>
    <name type="common">Mosquito</name>
    <dbReference type="NCBI Taxonomy" id="43151"/>
    <lineage>
        <taxon>Eukaryota</taxon>
        <taxon>Metazoa</taxon>
        <taxon>Ecdysozoa</taxon>
        <taxon>Arthropoda</taxon>
        <taxon>Hexapoda</taxon>
        <taxon>Insecta</taxon>
        <taxon>Pterygota</taxon>
        <taxon>Neoptera</taxon>
        <taxon>Endopterygota</taxon>
        <taxon>Diptera</taxon>
        <taxon>Nematocera</taxon>
        <taxon>Culicoidea</taxon>
        <taxon>Culicidae</taxon>
        <taxon>Anophelinae</taxon>
        <taxon>Anopheles</taxon>
    </lineage>
</organism>
<dbReference type="HOGENOM" id="CLU_2415099_0_0_1"/>
<evidence type="ECO:0000313" key="3">
    <source>
        <dbReference type="EnsemblMetazoa" id="ADAC008338-PA"/>
    </source>
</evidence>
<dbReference type="AlphaFoldDB" id="W5J6H2"/>
<feature type="compositionally biased region" description="Basic and acidic residues" evidence="1">
    <location>
        <begin position="53"/>
        <end position="66"/>
    </location>
</feature>
<reference evidence="2" key="2">
    <citation type="submission" date="2010-05" db="EMBL/GenBank/DDBJ databases">
        <authorList>
            <person name="Almeida L.G."/>
            <person name="Nicolas M.F."/>
            <person name="Souza R.C."/>
            <person name="Vasconcelos A.T.R."/>
        </authorList>
    </citation>
    <scope>NUCLEOTIDE SEQUENCE</scope>
</reference>
<gene>
    <name evidence="2" type="ORF">AND_008338</name>
</gene>
<proteinExistence type="predicted"/>
<reference evidence="3" key="4">
    <citation type="submission" date="2015-06" db="UniProtKB">
        <authorList>
            <consortium name="EnsemblMetazoa"/>
        </authorList>
    </citation>
    <scope>IDENTIFICATION</scope>
</reference>
<dbReference type="Proteomes" id="UP000000673">
    <property type="component" value="Unassembled WGS sequence"/>
</dbReference>
<accession>W5J6H2</accession>
<dbReference type="EMBL" id="ADMH02001995">
    <property type="protein sequence ID" value="ETN60052.1"/>
    <property type="molecule type" value="Genomic_DNA"/>
</dbReference>
<sequence>MDTLYAQEQTHILSGPLCWNGAILQGRVVGSAAQDYDDDEYDSTLAGAMVSEVRNDKDEQISKTDPAESVDATLAQEKRWHLSSVESRTCHE</sequence>
<reference evidence="2" key="3">
    <citation type="journal article" date="2013" name="Nucleic Acids Res.">
        <title>The genome of Anopheles darlingi, the main neotropical malaria vector.</title>
        <authorList>
            <person name="Marinotti O."/>
            <person name="Cerqueira G.C."/>
            <person name="de Almeida L.G."/>
            <person name="Ferro M.I."/>
            <person name="Loreto E.L."/>
            <person name="Zaha A."/>
            <person name="Teixeira S.M."/>
            <person name="Wespiser A.R."/>
            <person name="Almeida E Silva A."/>
            <person name="Schlindwein A.D."/>
            <person name="Pacheco A.C."/>
            <person name="Silva A.L."/>
            <person name="Graveley B.R."/>
            <person name="Walenz B.P."/>
            <person name="Lima Bde A."/>
            <person name="Ribeiro C.A."/>
            <person name="Nunes-Silva C.G."/>
            <person name="de Carvalho C.R."/>
            <person name="Soares C.M."/>
            <person name="de Menezes C.B."/>
            <person name="Matiolli C."/>
            <person name="Caffrey D."/>
            <person name="Araujo D.A."/>
            <person name="de Oliveira D.M."/>
            <person name="Golenbock D."/>
            <person name="Grisard E.C."/>
            <person name="Fantinatti-Garboggini F."/>
            <person name="de Carvalho F.M."/>
            <person name="Barcellos F.G."/>
            <person name="Prosdocimi F."/>
            <person name="May G."/>
            <person name="Azevedo Junior G.M."/>
            <person name="Guimaraes G.M."/>
            <person name="Goldman G.H."/>
            <person name="Padilha I.Q."/>
            <person name="Batista Jda S."/>
            <person name="Ferro J.A."/>
            <person name="Ribeiro J.M."/>
            <person name="Fietto J.L."/>
            <person name="Dabbas K.M."/>
            <person name="Cerdeira L."/>
            <person name="Agnez-Lima L.F."/>
            <person name="Brocchi M."/>
            <person name="de Carvalho M.O."/>
            <person name="Teixeira Mde M."/>
            <person name="Diniz Maia Mde M."/>
            <person name="Goldman M.H."/>
            <person name="Cruz Schneider M.P."/>
            <person name="Felipe M.S."/>
            <person name="Hungria M."/>
            <person name="Nicolas M.F."/>
            <person name="Pereira M."/>
            <person name="Montes M.A."/>
            <person name="Cantao M.E."/>
            <person name="Vincentz M."/>
            <person name="Rafael M.S."/>
            <person name="Silverman N."/>
            <person name="Stoco P.H."/>
            <person name="Souza R.C."/>
            <person name="Vicentini R."/>
            <person name="Gazzinelli R.T."/>
            <person name="Neves Rde O."/>
            <person name="Silva R."/>
            <person name="Astolfi-Filho S."/>
            <person name="Maciel T.E."/>
            <person name="Urmenyi T.P."/>
            <person name="Tadei W.P."/>
            <person name="Camargo E.P."/>
            <person name="de Vasconcelos A.T."/>
        </authorList>
    </citation>
    <scope>NUCLEOTIDE SEQUENCE</scope>
</reference>
<protein>
    <submittedName>
        <fullName evidence="2 3">Uncharacterized protein</fullName>
    </submittedName>
</protein>
<dbReference type="VEuPathDB" id="VectorBase:ADAC008338"/>
<evidence type="ECO:0000256" key="1">
    <source>
        <dbReference type="SAM" id="MobiDB-lite"/>
    </source>
</evidence>
<reference evidence="2 4" key="1">
    <citation type="journal article" date="2010" name="BMC Genomics">
        <title>Combination of measures distinguishes pre-miRNAs from other stem-loops in the genome of the newly sequenced Anopheles darlingi.</title>
        <authorList>
            <person name="Mendes N.D."/>
            <person name="Freitas A.T."/>
            <person name="Vasconcelos A.T."/>
            <person name="Sagot M.F."/>
        </authorList>
    </citation>
    <scope>NUCLEOTIDE SEQUENCE</scope>
</reference>
<name>W5J6H2_ANODA</name>
<keyword evidence="4" id="KW-1185">Reference proteome</keyword>